<proteinExistence type="predicted"/>
<organism evidence="2">
    <name type="scientific">viral metagenome</name>
    <dbReference type="NCBI Taxonomy" id="1070528"/>
    <lineage>
        <taxon>unclassified sequences</taxon>
        <taxon>metagenomes</taxon>
        <taxon>organismal metagenomes</taxon>
    </lineage>
</organism>
<protein>
    <submittedName>
        <fullName evidence="2">Uncharacterized protein</fullName>
    </submittedName>
</protein>
<name>A0A6C0KHH2_9ZZZZ</name>
<dbReference type="EMBL" id="MN740876">
    <property type="protein sequence ID" value="QHU16130.1"/>
    <property type="molecule type" value="Genomic_DNA"/>
</dbReference>
<evidence type="ECO:0000256" key="1">
    <source>
        <dbReference type="SAM" id="Phobius"/>
    </source>
</evidence>
<keyword evidence="1" id="KW-0472">Membrane</keyword>
<sequence length="213" mass="23905">MTKKMKCAPGVICINNTTLFLIGIVTLGILAYYAVRNPNVIIIKEKLSKHTNNTSIAPKRERNMGLFPSPSYSFSNIADDILLNPYSAPFKENQFLPTRINIPSNAIPININTRGIDTNFKQLGILTRISGPETILPLLGRPIYSNRDKWQFYTMSDKNSHIKLPVSNKGKSCTSEYGCDDIFSGDTVYVVGYNDAFKATIYDSNYPQYIPFT</sequence>
<keyword evidence="1" id="KW-1133">Transmembrane helix</keyword>
<evidence type="ECO:0000313" key="2">
    <source>
        <dbReference type="EMBL" id="QHU16130.1"/>
    </source>
</evidence>
<keyword evidence="1" id="KW-0812">Transmembrane</keyword>
<dbReference type="InterPro" id="IPR043929">
    <property type="entry name" value="DUF5755"/>
</dbReference>
<accession>A0A6C0KHH2</accession>
<feature type="transmembrane region" description="Helical" evidence="1">
    <location>
        <begin position="12"/>
        <end position="35"/>
    </location>
</feature>
<dbReference type="Pfam" id="PF19059">
    <property type="entry name" value="DUF5755"/>
    <property type="match status" value="1"/>
</dbReference>
<dbReference type="AlphaFoldDB" id="A0A6C0KHH2"/>
<reference evidence="2" key="1">
    <citation type="journal article" date="2020" name="Nature">
        <title>Giant virus diversity and host interactions through global metagenomics.</title>
        <authorList>
            <person name="Schulz F."/>
            <person name="Roux S."/>
            <person name="Paez-Espino D."/>
            <person name="Jungbluth S."/>
            <person name="Walsh D.A."/>
            <person name="Denef V.J."/>
            <person name="McMahon K.D."/>
            <person name="Konstantinidis K.T."/>
            <person name="Eloe-Fadrosh E.A."/>
            <person name="Kyrpides N.C."/>
            <person name="Woyke T."/>
        </authorList>
    </citation>
    <scope>NUCLEOTIDE SEQUENCE</scope>
    <source>
        <strain evidence="2">GVMAG-S-3300011013-78</strain>
    </source>
</reference>